<name>A0A917KBS6_9BACL</name>
<gene>
    <name evidence="1" type="ORF">GCM10010885_16890</name>
</gene>
<keyword evidence="2" id="KW-1185">Reference proteome</keyword>
<organism evidence="1 2">
    <name type="scientific">Alicyclobacillus cellulosilyticus</name>
    <dbReference type="NCBI Taxonomy" id="1003997"/>
    <lineage>
        <taxon>Bacteria</taxon>
        <taxon>Bacillati</taxon>
        <taxon>Bacillota</taxon>
        <taxon>Bacilli</taxon>
        <taxon>Bacillales</taxon>
        <taxon>Alicyclobacillaceae</taxon>
        <taxon>Alicyclobacillus</taxon>
    </lineage>
</organism>
<dbReference type="EMBL" id="BMOY01000025">
    <property type="protein sequence ID" value="GGJ08409.1"/>
    <property type="molecule type" value="Genomic_DNA"/>
</dbReference>
<comment type="caution">
    <text evidence="1">The sequence shown here is derived from an EMBL/GenBank/DDBJ whole genome shotgun (WGS) entry which is preliminary data.</text>
</comment>
<proteinExistence type="predicted"/>
<sequence>MRVLNPPPGIRFTSVDFVDVRHGFVAGLMQAAGRTTSALWVTTDGGRTFRQVLPVPYPVGPMSFVSARTGFGAEDVTDRGVTVSG</sequence>
<evidence type="ECO:0000313" key="1">
    <source>
        <dbReference type="EMBL" id="GGJ08409.1"/>
    </source>
</evidence>
<reference evidence="1" key="2">
    <citation type="submission" date="2020-09" db="EMBL/GenBank/DDBJ databases">
        <authorList>
            <person name="Sun Q."/>
            <person name="Ohkuma M."/>
        </authorList>
    </citation>
    <scope>NUCLEOTIDE SEQUENCE</scope>
    <source>
        <strain evidence="1">JCM 18487</strain>
    </source>
</reference>
<protein>
    <submittedName>
        <fullName evidence="1">Uncharacterized protein</fullName>
    </submittedName>
</protein>
<dbReference type="AlphaFoldDB" id="A0A917KBS6"/>
<accession>A0A917KBS6</accession>
<dbReference type="Proteomes" id="UP000637695">
    <property type="component" value="Unassembled WGS sequence"/>
</dbReference>
<dbReference type="SUPFAM" id="SSF110296">
    <property type="entry name" value="Oligoxyloglucan reducing end-specific cellobiohydrolase"/>
    <property type="match status" value="1"/>
</dbReference>
<evidence type="ECO:0000313" key="2">
    <source>
        <dbReference type="Proteomes" id="UP000637695"/>
    </source>
</evidence>
<reference evidence="1" key="1">
    <citation type="journal article" date="2014" name="Int. J. Syst. Evol. Microbiol.">
        <title>Complete genome sequence of Corynebacterium casei LMG S-19264T (=DSM 44701T), isolated from a smear-ripened cheese.</title>
        <authorList>
            <consortium name="US DOE Joint Genome Institute (JGI-PGF)"/>
            <person name="Walter F."/>
            <person name="Albersmeier A."/>
            <person name="Kalinowski J."/>
            <person name="Ruckert C."/>
        </authorList>
    </citation>
    <scope>NUCLEOTIDE SEQUENCE</scope>
    <source>
        <strain evidence="1">JCM 18487</strain>
    </source>
</reference>